<comment type="caution">
    <text evidence="1">The sequence shown here is derived from an EMBL/GenBank/DDBJ whole genome shotgun (WGS) entry which is preliminary data.</text>
</comment>
<protein>
    <submittedName>
        <fullName evidence="1">Uncharacterized protein</fullName>
    </submittedName>
</protein>
<keyword evidence="2" id="KW-1185">Reference proteome</keyword>
<dbReference type="AlphaFoldDB" id="A0A918RYR2"/>
<name>A0A918RYR2_9GAMM</name>
<reference evidence="1" key="2">
    <citation type="submission" date="2020-09" db="EMBL/GenBank/DDBJ databases">
        <authorList>
            <person name="Sun Q."/>
            <person name="Kim S."/>
        </authorList>
    </citation>
    <scope>NUCLEOTIDE SEQUENCE</scope>
    <source>
        <strain evidence="1">KCTC 12711</strain>
    </source>
</reference>
<dbReference type="RefSeq" id="WP_189402260.1">
    <property type="nucleotide sequence ID" value="NZ_BMXA01000005.1"/>
</dbReference>
<proteinExistence type="predicted"/>
<accession>A0A918RYR2</accession>
<organism evidence="1 2">
    <name type="scientific">Arenicella chitinivorans</name>
    <dbReference type="NCBI Taxonomy" id="1329800"/>
    <lineage>
        <taxon>Bacteria</taxon>
        <taxon>Pseudomonadati</taxon>
        <taxon>Pseudomonadota</taxon>
        <taxon>Gammaproteobacteria</taxon>
        <taxon>Arenicellales</taxon>
        <taxon>Arenicellaceae</taxon>
        <taxon>Arenicella</taxon>
    </lineage>
</organism>
<evidence type="ECO:0000313" key="1">
    <source>
        <dbReference type="EMBL" id="GHA16284.1"/>
    </source>
</evidence>
<reference evidence="1" key="1">
    <citation type="journal article" date="2014" name="Int. J. Syst. Evol. Microbiol.">
        <title>Complete genome sequence of Corynebacterium casei LMG S-19264T (=DSM 44701T), isolated from a smear-ripened cheese.</title>
        <authorList>
            <consortium name="US DOE Joint Genome Institute (JGI-PGF)"/>
            <person name="Walter F."/>
            <person name="Albersmeier A."/>
            <person name="Kalinowski J."/>
            <person name="Ruckert C."/>
        </authorList>
    </citation>
    <scope>NUCLEOTIDE SEQUENCE</scope>
    <source>
        <strain evidence="1">KCTC 12711</strain>
    </source>
</reference>
<gene>
    <name evidence="1" type="ORF">GCM10008090_27610</name>
</gene>
<dbReference type="EMBL" id="BMXA01000005">
    <property type="protein sequence ID" value="GHA16284.1"/>
    <property type="molecule type" value="Genomic_DNA"/>
</dbReference>
<sequence length="102" mass="11543">MSDFIWHDGNINSLNYSVAESGASLAIEAEFYSTPESTQRDKFTINCRDVTRFNNVINFLEVKDNYSAGSVSNGYLRGNTLWLYLLDGVIEIHADQISVSRR</sequence>
<evidence type="ECO:0000313" key="2">
    <source>
        <dbReference type="Proteomes" id="UP000614811"/>
    </source>
</evidence>
<dbReference type="Proteomes" id="UP000614811">
    <property type="component" value="Unassembled WGS sequence"/>
</dbReference>